<feature type="repeat" description="WD" evidence="5">
    <location>
        <begin position="308"/>
        <end position="340"/>
    </location>
</feature>
<reference evidence="7" key="1">
    <citation type="journal article" date="2023" name="Insect Mol. Biol.">
        <title>Genome sequencing provides insights into the evolution of gene families encoding plant cell wall-degrading enzymes in longhorned beetles.</title>
        <authorList>
            <person name="Shin N.R."/>
            <person name="Okamura Y."/>
            <person name="Kirsch R."/>
            <person name="Pauchet Y."/>
        </authorList>
    </citation>
    <scope>NUCLEOTIDE SEQUENCE</scope>
    <source>
        <strain evidence="7">MMC_N1</strain>
    </source>
</reference>
<dbReference type="PROSITE" id="PS50082">
    <property type="entry name" value="WD_REPEATS_2"/>
    <property type="match status" value="4"/>
</dbReference>
<evidence type="ECO:0008006" key="9">
    <source>
        <dbReference type="Google" id="ProtNLM"/>
    </source>
</evidence>
<dbReference type="Proteomes" id="UP001162164">
    <property type="component" value="Unassembled WGS sequence"/>
</dbReference>
<dbReference type="PROSITE" id="PS50294">
    <property type="entry name" value="WD_REPEATS_REGION"/>
    <property type="match status" value="2"/>
</dbReference>
<feature type="repeat" description="WD" evidence="5">
    <location>
        <begin position="358"/>
        <end position="399"/>
    </location>
</feature>
<keyword evidence="2 5" id="KW-0853">WD repeat</keyword>
<dbReference type="SUPFAM" id="SSF50978">
    <property type="entry name" value="WD40 repeat-like"/>
    <property type="match status" value="1"/>
</dbReference>
<dbReference type="PANTHER" id="PTHR19865:SF0">
    <property type="entry name" value="U3 SMALL NUCLEOLAR RNA-INTERACTING PROTEIN 2"/>
    <property type="match status" value="1"/>
</dbReference>
<dbReference type="Pfam" id="PF00400">
    <property type="entry name" value="WD40"/>
    <property type="match status" value="6"/>
</dbReference>
<feature type="repeat" description="WD" evidence="5">
    <location>
        <begin position="227"/>
        <end position="268"/>
    </location>
</feature>
<keyword evidence="3" id="KW-0677">Repeat</keyword>
<keyword evidence="4" id="KW-0539">Nucleus</keyword>
<feature type="repeat" description="WD" evidence="5">
    <location>
        <begin position="185"/>
        <end position="226"/>
    </location>
</feature>
<dbReference type="PANTHER" id="PTHR19865">
    <property type="entry name" value="U3 SMALL NUCLEOLAR RNA INTERACTING PROTEIN 2"/>
    <property type="match status" value="1"/>
</dbReference>
<dbReference type="Gene3D" id="2.130.10.10">
    <property type="entry name" value="YVTN repeat-like/Quinoprotein amine dehydrogenase"/>
    <property type="match status" value="1"/>
</dbReference>
<evidence type="ECO:0000313" key="7">
    <source>
        <dbReference type="EMBL" id="KAJ8985333.1"/>
    </source>
</evidence>
<feature type="region of interest" description="Disordered" evidence="6">
    <location>
        <begin position="14"/>
        <end position="63"/>
    </location>
</feature>
<comment type="caution">
    <text evidence="7">The sequence shown here is derived from an EMBL/GenBank/DDBJ whole genome shotgun (WGS) entry which is preliminary data.</text>
</comment>
<dbReference type="CDD" id="cd00200">
    <property type="entry name" value="WD40"/>
    <property type="match status" value="1"/>
</dbReference>
<keyword evidence="8" id="KW-1185">Reference proteome</keyword>
<feature type="compositionally biased region" description="Basic residues" evidence="6">
    <location>
        <begin position="14"/>
        <end position="29"/>
    </location>
</feature>
<name>A0ABQ9K4I9_9CUCU</name>
<accession>A0ABQ9K4I9</accession>
<dbReference type="InterPro" id="IPR015943">
    <property type="entry name" value="WD40/YVTN_repeat-like_dom_sf"/>
</dbReference>
<comment type="subcellular location">
    <subcellularLocation>
        <location evidence="1">Nucleus</location>
    </subcellularLocation>
</comment>
<evidence type="ECO:0000256" key="6">
    <source>
        <dbReference type="SAM" id="MobiDB-lite"/>
    </source>
</evidence>
<dbReference type="InterPro" id="IPR039241">
    <property type="entry name" value="Rrp9-like"/>
</dbReference>
<dbReference type="InterPro" id="IPR001680">
    <property type="entry name" value="WD40_rpt"/>
</dbReference>
<proteinExistence type="predicted"/>
<sequence>MSFFIKGKQVNGLKRAKYSKEKSKKRKFPKPAGKSEVITSSEDEDLSKNEVPDVSSEDENETAQEKKLRLAKIYLEEIEKEEKARLERDEIDQSVLSDRLKVDYLKETGKLRLTVADKYKGVYTSKIKTLKCREQRNSITCFCVTSDDRYILSGSKDGIVVKYCLTDHKKVGVIPFIKVNPTDGVVGHSSRILSIAVSTDSKYLVVGDESKDINIWDVNTLKFIKKLSGHKSVITGLCFKKDSHTLYSCSKDRSVKVWSLDEMAYVETLFGHQDAVSSLDTLYRDRVVSCGGRDIRVWKVTEETQLIFNGHIGNIDNVRLVNEENFITAGDDGQICVWSVIRKKPMCVMEKAHGVDSTNGQPYWISAICALLNTDLVASGSHDGFVRLWKLDNNFKTISLLVKIPVEGFINDLSFTSDGKVLIVAVSKEHKFGRWTTVKTAKNCILVMPLVIK</sequence>
<dbReference type="EMBL" id="JAPWTJ010000016">
    <property type="protein sequence ID" value="KAJ8985333.1"/>
    <property type="molecule type" value="Genomic_DNA"/>
</dbReference>
<dbReference type="SMART" id="SM00320">
    <property type="entry name" value="WD40"/>
    <property type="match status" value="7"/>
</dbReference>
<organism evidence="7 8">
    <name type="scientific">Molorchus minor</name>
    <dbReference type="NCBI Taxonomy" id="1323400"/>
    <lineage>
        <taxon>Eukaryota</taxon>
        <taxon>Metazoa</taxon>
        <taxon>Ecdysozoa</taxon>
        <taxon>Arthropoda</taxon>
        <taxon>Hexapoda</taxon>
        <taxon>Insecta</taxon>
        <taxon>Pterygota</taxon>
        <taxon>Neoptera</taxon>
        <taxon>Endopterygota</taxon>
        <taxon>Coleoptera</taxon>
        <taxon>Polyphaga</taxon>
        <taxon>Cucujiformia</taxon>
        <taxon>Chrysomeloidea</taxon>
        <taxon>Cerambycidae</taxon>
        <taxon>Lamiinae</taxon>
        <taxon>Monochamini</taxon>
        <taxon>Molorchus</taxon>
    </lineage>
</organism>
<dbReference type="InterPro" id="IPR036322">
    <property type="entry name" value="WD40_repeat_dom_sf"/>
</dbReference>
<evidence type="ECO:0000313" key="8">
    <source>
        <dbReference type="Proteomes" id="UP001162164"/>
    </source>
</evidence>
<evidence type="ECO:0000256" key="4">
    <source>
        <dbReference type="ARBA" id="ARBA00023242"/>
    </source>
</evidence>
<evidence type="ECO:0000256" key="3">
    <source>
        <dbReference type="ARBA" id="ARBA00022737"/>
    </source>
</evidence>
<evidence type="ECO:0000256" key="5">
    <source>
        <dbReference type="PROSITE-ProRule" id="PRU00221"/>
    </source>
</evidence>
<protein>
    <recommendedName>
        <fullName evidence="9">U3 small nucleolar RNA-interacting protein 2</fullName>
    </recommendedName>
</protein>
<gene>
    <name evidence="7" type="ORF">NQ317_008364</name>
</gene>
<evidence type="ECO:0000256" key="2">
    <source>
        <dbReference type="ARBA" id="ARBA00022574"/>
    </source>
</evidence>
<evidence type="ECO:0000256" key="1">
    <source>
        <dbReference type="ARBA" id="ARBA00004123"/>
    </source>
</evidence>